<evidence type="ECO:0000313" key="3">
    <source>
        <dbReference type="Proteomes" id="UP001152300"/>
    </source>
</evidence>
<name>A0A9X0ACY0_9HELO</name>
<dbReference type="Proteomes" id="UP001152300">
    <property type="component" value="Unassembled WGS sequence"/>
</dbReference>
<feature type="compositionally biased region" description="Low complexity" evidence="1">
    <location>
        <begin position="100"/>
        <end position="110"/>
    </location>
</feature>
<keyword evidence="3" id="KW-1185">Reference proteome</keyword>
<reference evidence="2" key="1">
    <citation type="submission" date="2022-11" db="EMBL/GenBank/DDBJ databases">
        <title>Genome Resource of Sclerotinia nivalis Strain SnTB1, a Plant Pathogen Isolated from American Ginseng.</title>
        <authorList>
            <person name="Fan S."/>
        </authorList>
    </citation>
    <scope>NUCLEOTIDE SEQUENCE</scope>
    <source>
        <strain evidence="2">SnTB1</strain>
    </source>
</reference>
<proteinExistence type="predicted"/>
<feature type="compositionally biased region" description="Polar residues" evidence="1">
    <location>
        <begin position="76"/>
        <end position="99"/>
    </location>
</feature>
<sequence length="110" mass="12305">MSDTQQLQQREEEIGVRAGAKAEPEPEARRRRIKHEDRVAYGAFKFLDPTTRREMIDWKGERRGGDEGYYALTFIPTTTASSKPQYPTPTPSSKESSACSPTSPTTTSPP</sequence>
<feature type="region of interest" description="Disordered" evidence="1">
    <location>
        <begin position="1"/>
        <end position="34"/>
    </location>
</feature>
<feature type="region of interest" description="Disordered" evidence="1">
    <location>
        <begin position="76"/>
        <end position="110"/>
    </location>
</feature>
<organism evidence="2 3">
    <name type="scientific">Sclerotinia nivalis</name>
    <dbReference type="NCBI Taxonomy" id="352851"/>
    <lineage>
        <taxon>Eukaryota</taxon>
        <taxon>Fungi</taxon>
        <taxon>Dikarya</taxon>
        <taxon>Ascomycota</taxon>
        <taxon>Pezizomycotina</taxon>
        <taxon>Leotiomycetes</taxon>
        <taxon>Helotiales</taxon>
        <taxon>Sclerotiniaceae</taxon>
        <taxon>Sclerotinia</taxon>
    </lineage>
</organism>
<accession>A0A9X0ACY0</accession>
<dbReference type="OrthoDB" id="2603at2759"/>
<protein>
    <submittedName>
        <fullName evidence="2">Uncharacterized protein</fullName>
    </submittedName>
</protein>
<dbReference type="EMBL" id="JAPEIS010000014">
    <property type="protein sequence ID" value="KAJ8060099.1"/>
    <property type="molecule type" value="Genomic_DNA"/>
</dbReference>
<gene>
    <name evidence="2" type="ORF">OCU04_011709</name>
</gene>
<evidence type="ECO:0000313" key="2">
    <source>
        <dbReference type="EMBL" id="KAJ8060099.1"/>
    </source>
</evidence>
<dbReference type="AlphaFoldDB" id="A0A9X0ACY0"/>
<comment type="caution">
    <text evidence="2">The sequence shown here is derived from an EMBL/GenBank/DDBJ whole genome shotgun (WGS) entry which is preliminary data.</text>
</comment>
<feature type="compositionally biased region" description="Basic and acidic residues" evidence="1">
    <location>
        <begin position="9"/>
        <end position="34"/>
    </location>
</feature>
<evidence type="ECO:0000256" key="1">
    <source>
        <dbReference type="SAM" id="MobiDB-lite"/>
    </source>
</evidence>